<feature type="domain" description="Fimbrial-type adhesion" evidence="6">
    <location>
        <begin position="28"/>
        <end position="181"/>
    </location>
</feature>
<feature type="chain" id="PRO_5042899256" evidence="5">
    <location>
        <begin position="20"/>
        <end position="182"/>
    </location>
</feature>
<name>A0AAP7FS44_9PSED</name>
<evidence type="ECO:0000313" key="7">
    <source>
        <dbReference type="EMBL" id="OAH57045.1"/>
    </source>
</evidence>
<evidence type="ECO:0000256" key="4">
    <source>
        <dbReference type="ARBA" id="ARBA00023263"/>
    </source>
</evidence>
<dbReference type="Pfam" id="PF00419">
    <property type="entry name" value="Fimbrial"/>
    <property type="match status" value="1"/>
</dbReference>
<dbReference type="PANTHER" id="PTHR33420">
    <property type="entry name" value="FIMBRIAL SUBUNIT ELFA-RELATED"/>
    <property type="match status" value="1"/>
</dbReference>
<protein>
    <submittedName>
        <fullName evidence="7">Type 1 pili subunit FimI</fullName>
    </submittedName>
</protein>
<keyword evidence="4" id="KW-0281">Fimbrium</keyword>
<evidence type="ECO:0000256" key="5">
    <source>
        <dbReference type="SAM" id="SignalP"/>
    </source>
</evidence>
<proteinExistence type="inferred from homology"/>
<dbReference type="AlphaFoldDB" id="A0AAP7FS44"/>
<feature type="signal peptide" evidence="5">
    <location>
        <begin position="1"/>
        <end position="19"/>
    </location>
</feature>
<dbReference type="InterPro" id="IPR000259">
    <property type="entry name" value="Adhesion_dom_fimbrial"/>
</dbReference>
<dbReference type="SUPFAM" id="SSF49401">
    <property type="entry name" value="Bacterial adhesins"/>
    <property type="match status" value="1"/>
</dbReference>
<evidence type="ECO:0000256" key="1">
    <source>
        <dbReference type="ARBA" id="ARBA00004561"/>
    </source>
</evidence>
<dbReference type="InterPro" id="IPR008966">
    <property type="entry name" value="Adhesion_dom_sf"/>
</dbReference>
<dbReference type="InterPro" id="IPR036937">
    <property type="entry name" value="Adhesion_dom_fimbrial_sf"/>
</dbReference>
<dbReference type="GO" id="GO:0043709">
    <property type="term" value="P:cell adhesion involved in single-species biofilm formation"/>
    <property type="evidence" value="ECO:0007669"/>
    <property type="project" value="TreeGrafter"/>
</dbReference>
<reference evidence="8" key="1">
    <citation type="submission" date="2016-02" db="EMBL/GenBank/DDBJ databases">
        <title>Dietzia cinnamea strain CD11_5 genome sequencing and assembly.</title>
        <authorList>
            <person name="Kaur G."/>
            <person name="Nair G.R."/>
            <person name="Mayilraj S."/>
        </authorList>
    </citation>
    <scope>NUCLEOTIDE SEQUENCE [LARGE SCALE GENOMIC DNA]</scope>
    <source>
        <strain evidence="8">CD10_2</strain>
    </source>
</reference>
<evidence type="ECO:0000259" key="6">
    <source>
        <dbReference type="Pfam" id="PF00419"/>
    </source>
</evidence>
<comment type="subcellular location">
    <subcellularLocation>
        <location evidence="1">Fimbrium</location>
    </subcellularLocation>
</comment>
<gene>
    <name evidence="7" type="ORF">AYJ70_18235</name>
</gene>
<dbReference type="InterPro" id="IPR050263">
    <property type="entry name" value="Bact_Fimbrial_Adh_Pro"/>
</dbReference>
<sequence>MRNILLALGLGMTSATTFAATVATGSVHFFGNVDSGTCAVEIIDPSTGQAVSRIFMGNVDAAQFKQADDEAANRAFGLRLTPGAGCILIPGASATVTFTGKYGGAGAAGTLFALAPGGSTGLALIIKDDLGAPLSPTVPSRPYPLHDTKPTDMLFSAAYKATSASVTAGFANADIGFNVDIP</sequence>
<dbReference type="PANTHER" id="PTHR33420:SF12">
    <property type="entry name" value="FIMBRIN-LIKE PROTEIN FIMI-RELATED"/>
    <property type="match status" value="1"/>
</dbReference>
<dbReference type="RefSeq" id="WP_016715117.1">
    <property type="nucleotide sequence ID" value="NZ_CP022562.1"/>
</dbReference>
<evidence type="ECO:0000313" key="8">
    <source>
        <dbReference type="Proteomes" id="UP000077242"/>
    </source>
</evidence>
<keyword evidence="3 5" id="KW-0732">Signal</keyword>
<comment type="similarity">
    <text evidence="2">Belongs to the fimbrial protein family.</text>
</comment>
<dbReference type="Gene3D" id="2.60.40.1090">
    <property type="entry name" value="Fimbrial-type adhesion domain"/>
    <property type="match status" value="1"/>
</dbReference>
<dbReference type="GeneID" id="49867680"/>
<evidence type="ECO:0000256" key="3">
    <source>
        <dbReference type="ARBA" id="ARBA00022729"/>
    </source>
</evidence>
<organism evidence="7 8">
    <name type="scientific">Pseudomonas monteilii</name>
    <dbReference type="NCBI Taxonomy" id="76759"/>
    <lineage>
        <taxon>Bacteria</taxon>
        <taxon>Pseudomonadati</taxon>
        <taxon>Pseudomonadota</taxon>
        <taxon>Gammaproteobacteria</taxon>
        <taxon>Pseudomonadales</taxon>
        <taxon>Pseudomonadaceae</taxon>
        <taxon>Pseudomonas</taxon>
    </lineage>
</organism>
<dbReference type="Proteomes" id="UP000077242">
    <property type="component" value="Unassembled WGS sequence"/>
</dbReference>
<evidence type="ECO:0000256" key="2">
    <source>
        <dbReference type="ARBA" id="ARBA00006671"/>
    </source>
</evidence>
<dbReference type="EMBL" id="LSTU01000003">
    <property type="protein sequence ID" value="OAH57045.1"/>
    <property type="molecule type" value="Genomic_DNA"/>
</dbReference>
<accession>A0AAP7FS44</accession>
<dbReference type="GO" id="GO:0009289">
    <property type="term" value="C:pilus"/>
    <property type="evidence" value="ECO:0007669"/>
    <property type="project" value="UniProtKB-SubCell"/>
</dbReference>
<comment type="caution">
    <text evidence="7">The sequence shown here is derived from an EMBL/GenBank/DDBJ whole genome shotgun (WGS) entry which is preliminary data.</text>
</comment>